<comment type="subcellular location">
    <subcellularLocation>
        <location evidence="5">Secreted</location>
    </subcellularLocation>
    <subcellularLocation>
        <location evidence="5">Bacterial flagellum</location>
    </subcellularLocation>
</comment>
<evidence type="ECO:0000256" key="1">
    <source>
        <dbReference type="ARBA" id="ARBA00009764"/>
    </source>
</evidence>
<dbReference type="GO" id="GO:0009424">
    <property type="term" value="C:bacterial-type flagellum hook"/>
    <property type="evidence" value="ECO:0007669"/>
    <property type="project" value="UniProtKB-UniRule"/>
</dbReference>
<keyword evidence="4 5" id="KW-0975">Bacterial flagellum</keyword>
<dbReference type="EMBL" id="CP046244">
    <property type="protein sequence ID" value="QGP92829.1"/>
    <property type="molecule type" value="Genomic_DNA"/>
</dbReference>
<keyword evidence="5" id="KW-0964">Secreted</keyword>
<dbReference type="GO" id="GO:0009421">
    <property type="term" value="C:bacterial-type flagellum filament cap"/>
    <property type="evidence" value="ECO:0007669"/>
    <property type="project" value="InterPro"/>
</dbReference>
<evidence type="ECO:0000256" key="4">
    <source>
        <dbReference type="ARBA" id="ARBA00023143"/>
    </source>
</evidence>
<sequence>MTGSLYISGLASGLDTDTLIKQLMDIERIPLTRLQQRKIQYNLEKNAWHDVYVRISSLWNTLGDLKLASTFNSFKATSSNEAALTATADSNAVPASYEIDITQLAKPETVASSSQVSTADNVSLGLPAGKLYINFDDGTSKQRYIDVDSNSTLQSIVEAINIVPPTTSDPGAGDIVTASIVDHKLVITSKTSGSGVSISFSDDASGAITDKLYLTSPTEIQIGQDAQFSVNGLAVTRSKNTVDDVIQGVTLNLKGVTNSPVNLQIASDTQRAIDAVNAFVAQYNSVMDFIATKLGDKGDLQSDPTLMAIQEKLRQLASGIVSGVTGPYKSLQDIGISTGEVVGSGTLTFDRSGKLTINTDKLTAALEKDADAVYQLFYNNSGTGGVAVSFDNYLTFLIKGTGNSTYTKGILVAQEDAAQNIIDDIDDQIARMEDRLAMKEEQLRRQFTAMEQALAALQSQGTWLAGQIAGLGAYQRK</sequence>
<dbReference type="Pfam" id="PF02465">
    <property type="entry name" value="FliD_N"/>
    <property type="match status" value="1"/>
</dbReference>
<comment type="similarity">
    <text evidence="1 5">Belongs to the FliD family.</text>
</comment>
<feature type="coiled-coil region" evidence="5">
    <location>
        <begin position="415"/>
        <end position="460"/>
    </location>
</feature>
<dbReference type="Pfam" id="PF07196">
    <property type="entry name" value="Flagellin_IN"/>
    <property type="match status" value="1"/>
</dbReference>
<comment type="subunit">
    <text evidence="2 5">Homopentamer.</text>
</comment>
<keyword evidence="8" id="KW-0969">Cilium</keyword>
<keyword evidence="8" id="KW-0282">Flagellum</keyword>
<reference evidence="8 9" key="1">
    <citation type="submission" date="2019-11" db="EMBL/GenBank/DDBJ databases">
        <title>Genome sequence of Moorella glycerini DSM11254.</title>
        <authorList>
            <person name="Poehlein A."/>
            <person name="Boeer T."/>
            <person name="Daniel R."/>
        </authorList>
    </citation>
    <scope>NUCLEOTIDE SEQUENCE [LARGE SCALE GENOMIC DNA]</scope>
    <source>
        <strain evidence="8 9">DSM 11254</strain>
    </source>
</reference>
<dbReference type="PANTHER" id="PTHR30288:SF0">
    <property type="entry name" value="FLAGELLAR HOOK-ASSOCIATED PROTEIN 2"/>
    <property type="match status" value="1"/>
</dbReference>
<evidence type="ECO:0000256" key="3">
    <source>
        <dbReference type="ARBA" id="ARBA00023054"/>
    </source>
</evidence>
<organism evidence="8 9">
    <name type="scientific">Neomoorella glycerini</name>
    <dbReference type="NCBI Taxonomy" id="55779"/>
    <lineage>
        <taxon>Bacteria</taxon>
        <taxon>Bacillati</taxon>
        <taxon>Bacillota</taxon>
        <taxon>Clostridia</taxon>
        <taxon>Neomoorellales</taxon>
        <taxon>Neomoorellaceae</taxon>
        <taxon>Neomoorella</taxon>
    </lineage>
</organism>
<name>A0A6I5ZT41_9FIRM</name>
<dbReference type="Proteomes" id="UP000425916">
    <property type="component" value="Chromosome"/>
</dbReference>
<dbReference type="OrthoDB" id="9776025at2"/>
<accession>A0A6I5ZT41</accession>
<proteinExistence type="inferred from homology"/>
<evidence type="ECO:0000313" key="8">
    <source>
        <dbReference type="EMBL" id="QGP92829.1"/>
    </source>
</evidence>
<dbReference type="AlphaFoldDB" id="A0A6I5ZT41"/>
<dbReference type="PANTHER" id="PTHR30288">
    <property type="entry name" value="FLAGELLAR CAP/ASSEMBLY PROTEIN FLID"/>
    <property type="match status" value="1"/>
</dbReference>
<keyword evidence="8" id="KW-0966">Cell projection</keyword>
<evidence type="ECO:0000313" key="9">
    <source>
        <dbReference type="Proteomes" id="UP000425916"/>
    </source>
</evidence>
<dbReference type="Pfam" id="PF07195">
    <property type="entry name" value="FliD_C"/>
    <property type="match status" value="1"/>
</dbReference>
<protein>
    <recommendedName>
        <fullName evidence="5">Flagellar hook-associated protein 2</fullName>
        <shortName evidence="5">HAP2</shortName>
    </recommendedName>
    <alternativeName>
        <fullName evidence="5">Flagellar cap protein</fullName>
    </alternativeName>
</protein>
<dbReference type="GO" id="GO:0007155">
    <property type="term" value="P:cell adhesion"/>
    <property type="evidence" value="ECO:0007669"/>
    <property type="project" value="InterPro"/>
</dbReference>
<comment type="function">
    <text evidence="5">Required for morphogenesis and for the elongation of the flagellar filament by facilitating polymerization of the flagellin monomers at the tip of growing filament. Forms a capping structure, which prevents flagellin subunits (transported through the central channel of the flagellum) from leaking out without polymerization at the distal end.</text>
</comment>
<dbReference type="InterPro" id="IPR010810">
    <property type="entry name" value="Flagellin_hook_IN_motif"/>
</dbReference>
<dbReference type="InterPro" id="IPR010809">
    <property type="entry name" value="FliD_C"/>
</dbReference>
<feature type="domain" description="Flagellar hook-associated protein 2 C-terminal" evidence="7">
    <location>
        <begin position="223"/>
        <end position="458"/>
    </location>
</feature>
<evidence type="ECO:0000259" key="7">
    <source>
        <dbReference type="Pfam" id="PF07195"/>
    </source>
</evidence>
<dbReference type="GO" id="GO:0071973">
    <property type="term" value="P:bacterial-type flagellum-dependent cell motility"/>
    <property type="evidence" value="ECO:0007669"/>
    <property type="project" value="TreeGrafter"/>
</dbReference>
<evidence type="ECO:0000256" key="2">
    <source>
        <dbReference type="ARBA" id="ARBA00011255"/>
    </source>
</evidence>
<dbReference type="InterPro" id="IPR003481">
    <property type="entry name" value="FliD_N"/>
</dbReference>
<gene>
    <name evidence="8" type="primary">fliD</name>
    <name evidence="8" type="ORF">MGLY_22210</name>
</gene>
<feature type="domain" description="Flagellar hook-associated protein 2 N-terminal" evidence="6">
    <location>
        <begin position="12"/>
        <end position="106"/>
    </location>
</feature>
<dbReference type="InterPro" id="IPR040026">
    <property type="entry name" value="FliD"/>
</dbReference>
<evidence type="ECO:0000259" key="6">
    <source>
        <dbReference type="Pfam" id="PF02465"/>
    </source>
</evidence>
<dbReference type="RefSeq" id="WP_156273833.1">
    <property type="nucleotide sequence ID" value="NZ_CP046244.1"/>
</dbReference>
<evidence type="ECO:0000256" key="5">
    <source>
        <dbReference type="RuleBase" id="RU362066"/>
    </source>
</evidence>
<dbReference type="GO" id="GO:0005576">
    <property type="term" value="C:extracellular region"/>
    <property type="evidence" value="ECO:0007669"/>
    <property type="project" value="UniProtKB-SubCell"/>
</dbReference>
<keyword evidence="9" id="KW-1185">Reference proteome</keyword>
<keyword evidence="3 5" id="KW-0175">Coiled coil</keyword>